<dbReference type="AlphaFoldDB" id="A0A2P5C6K0"/>
<dbReference type="PANTHER" id="PTHR48449">
    <property type="entry name" value="DUF1985 DOMAIN-CONTAINING PROTEIN"/>
    <property type="match status" value="1"/>
</dbReference>
<dbReference type="PANTHER" id="PTHR48449:SF1">
    <property type="entry name" value="DUF1985 DOMAIN-CONTAINING PROTEIN"/>
    <property type="match status" value="1"/>
</dbReference>
<gene>
    <name evidence="2" type="ORF">PanWU01x14_180480</name>
</gene>
<reference evidence="3" key="1">
    <citation type="submission" date="2016-06" db="EMBL/GenBank/DDBJ databases">
        <title>Parallel loss of symbiosis genes in relatives of nitrogen-fixing non-legume Parasponia.</title>
        <authorList>
            <person name="Van Velzen R."/>
            <person name="Holmer R."/>
            <person name="Bu F."/>
            <person name="Rutten L."/>
            <person name="Van Zeijl A."/>
            <person name="Liu W."/>
            <person name="Santuari L."/>
            <person name="Cao Q."/>
            <person name="Sharma T."/>
            <person name="Shen D."/>
            <person name="Roswanjaya Y."/>
            <person name="Wardhani T."/>
            <person name="Kalhor M.S."/>
            <person name="Jansen J."/>
            <person name="Van den Hoogen J."/>
            <person name="Gungor B."/>
            <person name="Hartog M."/>
            <person name="Hontelez J."/>
            <person name="Verver J."/>
            <person name="Yang W.-C."/>
            <person name="Schijlen E."/>
            <person name="Repin R."/>
            <person name="Schilthuizen M."/>
            <person name="Schranz E."/>
            <person name="Heidstra R."/>
            <person name="Miyata K."/>
            <person name="Fedorova E."/>
            <person name="Kohlen W."/>
            <person name="Bisseling T."/>
            <person name="Smit S."/>
            <person name="Geurts R."/>
        </authorList>
    </citation>
    <scope>NUCLEOTIDE SEQUENCE [LARGE SCALE GENOMIC DNA]</scope>
    <source>
        <strain evidence="3">cv. WU1-14</strain>
    </source>
</reference>
<evidence type="ECO:0000256" key="1">
    <source>
        <dbReference type="SAM" id="MobiDB-lite"/>
    </source>
</evidence>
<proteinExistence type="predicted"/>
<protein>
    <recommendedName>
        <fullName evidence="4">Ulp1 protease family, C-terminal catalytic domain containing protein</fullName>
    </recommendedName>
</protein>
<evidence type="ECO:0000313" key="3">
    <source>
        <dbReference type="Proteomes" id="UP000237105"/>
    </source>
</evidence>
<name>A0A2P5C6K0_PARAD</name>
<comment type="caution">
    <text evidence="2">The sequence shown here is derived from an EMBL/GenBank/DDBJ whole genome shotgun (WGS) entry which is preliminary data.</text>
</comment>
<evidence type="ECO:0000313" key="2">
    <source>
        <dbReference type="EMBL" id="PON56635.1"/>
    </source>
</evidence>
<dbReference type="OrthoDB" id="1194650at2759"/>
<organism evidence="2 3">
    <name type="scientific">Parasponia andersonii</name>
    <name type="common">Sponia andersonii</name>
    <dbReference type="NCBI Taxonomy" id="3476"/>
    <lineage>
        <taxon>Eukaryota</taxon>
        <taxon>Viridiplantae</taxon>
        <taxon>Streptophyta</taxon>
        <taxon>Embryophyta</taxon>
        <taxon>Tracheophyta</taxon>
        <taxon>Spermatophyta</taxon>
        <taxon>Magnoliopsida</taxon>
        <taxon>eudicotyledons</taxon>
        <taxon>Gunneridae</taxon>
        <taxon>Pentapetalae</taxon>
        <taxon>rosids</taxon>
        <taxon>fabids</taxon>
        <taxon>Rosales</taxon>
        <taxon>Cannabaceae</taxon>
        <taxon>Parasponia</taxon>
    </lineage>
</organism>
<sequence>MKSKADKGKKVHSKISGKSEKKRSVPDGLKLKNLEKRSKRIKVSDQKSTKLQDDDVKDPPQSYHLVGFPSAFQIWLYECMPSLAGKFCILEDDGIPRMNNWSYSTSPKFVELERNVFTGKFKVQKIFPTEQEKNQLNLKGFFQ</sequence>
<dbReference type="EMBL" id="JXTB01000169">
    <property type="protein sequence ID" value="PON56635.1"/>
    <property type="molecule type" value="Genomic_DNA"/>
</dbReference>
<feature type="compositionally biased region" description="Basic and acidic residues" evidence="1">
    <location>
        <begin position="17"/>
        <end position="58"/>
    </location>
</feature>
<feature type="region of interest" description="Disordered" evidence="1">
    <location>
        <begin position="1"/>
        <end position="59"/>
    </location>
</feature>
<evidence type="ECO:0008006" key="4">
    <source>
        <dbReference type="Google" id="ProtNLM"/>
    </source>
</evidence>
<dbReference type="Proteomes" id="UP000237105">
    <property type="component" value="Unassembled WGS sequence"/>
</dbReference>
<accession>A0A2P5C6K0</accession>
<keyword evidence="3" id="KW-1185">Reference proteome</keyword>